<evidence type="ECO:0008006" key="4">
    <source>
        <dbReference type="Google" id="ProtNLM"/>
    </source>
</evidence>
<comment type="caution">
    <text evidence="2">The sequence shown here is derived from an EMBL/GenBank/DDBJ whole genome shotgun (WGS) entry which is preliminary data.</text>
</comment>
<dbReference type="PROSITE" id="PS51257">
    <property type="entry name" value="PROKAR_LIPOPROTEIN"/>
    <property type="match status" value="1"/>
</dbReference>
<accession>A0AAD3HME5</accession>
<gene>
    <name evidence="2" type="ORF">Agub_g7575</name>
</gene>
<dbReference type="InterPro" id="IPR006311">
    <property type="entry name" value="TAT_signal"/>
</dbReference>
<reference evidence="2 3" key="1">
    <citation type="journal article" date="2021" name="Sci. Rep.">
        <title>Genome sequencing of the multicellular alga Astrephomene provides insights into convergent evolution of germ-soma differentiation.</title>
        <authorList>
            <person name="Yamashita S."/>
            <person name="Yamamoto K."/>
            <person name="Matsuzaki R."/>
            <person name="Suzuki S."/>
            <person name="Yamaguchi H."/>
            <person name="Hirooka S."/>
            <person name="Minakuchi Y."/>
            <person name="Miyagishima S."/>
            <person name="Kawachi M."/>
            <person name="Toyoda A."/>
            <person name="Nozaki H."/>
        </authorList>
    </citation>
    <scope>NUCLEOTIDE SEQUENCE [LARGE SCALE GENOMIC DNA]</scope>
    <source>
        <strain evidence="2 3">NIES-4017</strain>
    </source>
</reference>
<dbReference type="PROSITE" id="PS51318">
    <property type="entry name" value="TAT"/>
    <property type="match status" value="1"/>
</dbReference>
<dbReference type="InterPro" id="IPR016187">
    <property type="entry name" value="CTDL_fold"/>
</dbReference>
<evidence type="ECO:0000313" key="3">
    <source>
        <dbReference type="Proteomes" id="UP001054857"/>
    </source>
</evidence>
<feature type="chain" id="PRO_5042127441" description="Kazal-like domain-containing protein" evidence="1">
    <location>
        <begin position="29"/>
        <end position="197"/>
    </location>
</feature>
<dbReference type="SUPFAM" id="SSF56436">
    <property type="entry name" value="C-type lectin-like"/>
    <property type="match status" value="1"/>
</dbReference>
<feature type="non-terminal residue" evidence="2">
    <location>
        <position position="197"/>
    </location>
</feature>
<dbReference type="EMBL" id="BMAR01000012">
    <property type="protein sequence ID" value="GFR46102.1"/>
    <property type="molecule type" value="Genomic_DNA"/>
</dbReference>
<dbReference type="AlphaFoldDB" id="A0AAD3HME5"/>
<organism evidence="2 3">
    <name type="scientific">Astrephomene gubernaculifera</name>
    <dbReference type="NCBI Taxonomy" id="47775"/>
    <lineage>
        <taxon>Eukaryota</taxon>
        <taxon>Viridiplantae</taxon>
        <taxon>Chlorophyta</taxon>
        <taxon>core chlorophytes</taxon>
        <taxon>Chlorophyceae</taxon>
        <taxon>CS clade</taxon>
        <taxon>Chlamydomonadales</taxon>
        <taxon>Astrephomenaceae</taxon>
        <taxon>Astrephomene</taxon>
    </lineage>
</organism>
<evidence type="ECO:0000313" key="2">
    <source>
        <dbReference type="EMBL" id="GFR46102.1"/>
    </source>
</evidence>
<name>A0AAD3HME5_9CHLO</name>
<keyword evidence="3" id="KW-1185">Reference proteome</keyword>
<dbReference type="Proteomes" id="UP001054857">
    <property type="component" value="Unassembled WGS sequence"/>
</dbReference>
<proteinExistence type="predicted"/>
<feature type="signal peptide" evidence="1">
    <location>
        <begin position="1"/>
        <end position="28"/>
    </location>
</feature>
<keyword evidence="1" id="KW-0732">Signal</keyword>
<sequence>MAYSRRLMLWGLATTALLVAFAASPASAACTDGCPNSYSPVCMNGRMWNNTCLLKCEFPNAIFYGKCPSPPPSPAPPDAPIARLARPFCNPYTTRYNTLTYYNSLDCKTYTLFDVDAVCPPTWLVASDYCDAFGLELAPWDNDASNAALQALCTANRYTCWADGRSPGGGLCPLVSQEGATLFQTCQQGVRFVCRTR</sequence>
<protein>
    <recommendedName>
        <fullName evidence="4">Kazal-like domain-containing protein</fullName>
    </recommendedName>
</protein>
<evidence type="ECO:0000256" key="1">
    <source>
        <dbReference type="SAM" id="SignalP"/>
    </source>
</evidence>